<dbReference type="InterPro" id="IPR027417">
    <property type="entry name" value="P-loop_NTPase"/>
</dbReference>
<dbReference type="SUPFAM" id="SSF52540">
    <property type="entry name" value="P-loop containing nucleoside triphosphate hydrolases"/>
    <property type="match status" value="1"/>
</dbReference>
<reference evidence="6 7" key="1">
    <citation type="submission" date="2021-06" db="EMBL/GenBank/DDBJ databases">
        <title>Description of novel taxa of the family Lachnospiraceae.</title>
        <authorList>
            <person name="Chaplin A.V."/>
            <person name="Sokolova S.R."/>
            <person name="Pikina A.P."/>
            <person name="Korzhanova M."/>
            <person name="Belova V."/>
            <person name="Korostin D."/>
            <person name="Efimov B.A."/>
        </authorList>
    </citation>
    <scope>NUCLEOTIDE SEQUENCE [LARGE SCALE GENOMIC DNA]</scope>
    <source>
        <strain evidence="6 7">ASD4241</strain>
    </source>
</reference>
<proteinExistence type="inferred from homology"/>
<dbReference type="PANTHER" id="PTHR42711">
    <property type="entry name" value="ABC TRANSPORTER ATP-BINDING PROTEIN"/>
    <property type="match status" value="1"/>
</dbReference>
<evidence type="ECO:0000259" key="5">
    <source>
        <dbReference type="PROSITE" id="PS50893"/>
    </source>
</evidence>
<dbReference type="RefSeq" id="WP_158354053.1">
    <property type="nucleotide sequence ID" value="NZ_JAHQCX010000010.1"/>
</dbReference>
<dbReference type="Gene3D" id="3.40.50.300">
    <property type="entry name" value="P-loop containing nucleotide triphosphate hydrolases"/>
    <property type="match status" value="1"/>
</dbReference>
<comment type="similarity">
    <text evidence="1">Belongs to the ABC transporter superfamily.</text>
</comment>
<protein>
    <submittedName>
        <fullName evidence="6">ABC transporter ATP-binding protein</fullName>
    </submittedName>
</protein>
<evidence type="ECO:0000256" key="2">
    <source>
        <dbReference type="ARBA" id="ARBA00022448"/>
    </source>
</evidence>
<name>A0ABS6K9Z3_9FIRM</name>
<dbReference type="CDD" id="cd03230">
    <property type="entry name" value="ABC_DR_subfamily_A"/>
    <property type="match status" value="1"/>
</dbReference>
<gene>
    <name evidence="6" type="ORF">KTH90_14980</name>
</gene>
<keyword evidence="2" id="KW-0813">Transport</keyword>
<evidence type="ECO:0000256" key="4">
    <source>
        <dbReference type="ARBA" id="ARBA00022840"/>
    </source>
</evidence>
<dbReference type="SMART" id="SM00382">
    <property type="entry name" value="AAA"/>
    <property type="match status" value="1"/>
</dbReference>
<evidence type="ECO:0000313" key="7">
    <source>
        <dbReference type="Proteomes" id="UP001314681"/>
    </source>
</evidence>
<keyword evidence="3" id="KW-0547">Nucleotide-binding</keyword>
<dbReference type="Proteomes" id="UP001314681">
    <property type="component" value="Unassembled WGS sequence"/>
</dbReference>
<feature type="domain" description="ABC transporter" evidence="5">
    <location>
        <begin position="5"/>
        <end position="217"/>
    </location>
</feature>
<evidence type="ECO:0000256" key="1">
    <source>
        <dbReference type="ARBA" id="ARBA00005417"/>
    </source>
</evidence>
<organism evidence="6 7">
    <name type="scientific">Diplocloster modestus</name>
    <dbReference type="NCBI Taxonomy" id="2850322"/>
    <lineage>
        <taxon>Bacteria</taxon>
        <taxon>Bacillati</taxon>
        <taxon>Bacillota</taxon>
        <taxon>Clostridia</taxon>
        <taxon>Lachnospirales</taxon>
        <taxon>Lachnospiraceae</taxon>
        <taxon>Diplocloster</taxon>
    </lineage>
</organism>
<dbReference type="PROSITE" id="PS50893">
    <property type="entry name" value="ABC_TRANSPORTER_2"/>
    <property type="match status" value="1"/>
</dbReference>
<dbReference type="PANTHER" id="PTHR42711:SF5">
    <property type="entry name" value="ABC TRANSPORTER ATP-BINDING PROTEIN NATA"/>
    <property type="match status" value="1"/>
</dbReference>
<evidence type="ECO:0000256" key="3">
    <source>
        <dbReference type="ARBA" id="ARBA00022741"/>
    </source>
</evidence>
<evidence type="ECO:0000313" key="6">
    <source>
        <dbReference type="EMBL" id="MBU9727321.1"/>
    </source>
</evidence>
<comment type="caution">
    <text evidence="6">The sequence shown here is derived from an EMBL/GenBank/DDBJ whole genome shotgun (WGS) entry which is preliminary data.</text>
</comment>
<sequence>MSYAIQVDGLKKSYGEHMVLNGLNFHVEQGEIFALLGVNGAGKTTALEIIENLRKYDEGRIAVNGRVGIQLQSASLPDHIKPMEAVRLFAKWNRAQIDPSMLAALGINELAKKQYTELSTGQKRRLHLALSLISDPDIVFLDEPTAGLDVEGRVSLHDQIRKLKAQGKTIVLASHDMAEVENLCDRIAILNDGAIVFMGTVMELTARVGRHYKLHIETEQGEACFEADNIGDTMLTLLEEYKRKGVEVLDIKIDRGTLEQHFIDIARRNGE</sequence>
<dbReference type="InterPro" id="IPR003439">
    <property type="entry name" value="ABC_transporter-like_ATP-bd"/>
</dbReference>
<dbReference type="EMBL" id="JAHQCX010000010">
    <property type="protein sequence ID" value="MBU9727321.1"/>
    <property type="molecule type" value="Genomic_DNA"/>
</dbReference>
<dbReference type="Pfam" id="PF00005">
    <property type="entry name" value="ABC_tran"/>
    <property type="match status" value="1"/>
</dbReference>
<keyword evidence="4 6" id="KW-0067">ATP-binding</keyword>
<dbReference type="InterPro" id="IPR050763">
    <property type="entry name" value="ABC_transporter_ATP-binding"/>
</dbReference>
<dbReference type="GO" id="GO:0005524">
    <property type="term" value="F:ATP binding"/>
    <property type="evidence" value="ECO:0007669"/>
    <property type="project" value="UniProtKB-KW"/>
</dbReference>
<dbReference type="InterPro" id="IPR003593">
    <property type="entry name" value="AAA+_ATPase"/>
</dbReference>
<keyword evidence="7" id="KW-1185">Reference proteome</keyword>
<accession>A0ABS6K9Z3</accession>